<evidence type="ECO:0000313" key="2">
    <source>
        <dbReference type="Proteomes" id="UP000663866"/>
    </source>
</evidence>
<protein>
    <submittedName>
        <fullName evidence="1">Uncharacterized protein</fullName>
    </submittedName>
</protein>
<reference evidence="1" key="1">
    <citation type="submission" date="2021-02" db="EMBL/GenBank/DDBJ databases">
        <authorList>
            <person name="Nowell W R."/>
        </authorList>
    </citation>
    <scope>NUCLEOTIDE SEQUENCE</scope>
</reference>
<evidence type="ECO:0000313" key="1">
    <source>
        <dbReference type="EMBL" id="CAF4491309.1"/>
    </source>
</evidence>
<dbReference type="EMBL" id="CAJOBG010052000">
    <property type="protein sequence ID" value="CAF4491309.1"/>
    <property type="molecule type" value="Genomic_DNA"/>
</dbReference>
<feature type="non-terminal residue" evidence="1">
    <location>
        <position position="42"/>
    </location>
</feature>
<accession>A0A820UVX0</accession>
<dbReference type="AlphaFoldDB" id="A0A820UVX0"/>
<proteinExistence type="predicted"/>
<keyword evidence="2" id="KW-1185">Reference proteome</keyword>
<name>A0A820UVX0_9BILA</name>
<dbReference type="Proteomes" id="UP000663866">
    <property type="component" value="Unassembled WGS sequence"/>
</dbReference>
<comment type="caution">
    <text evidence="1">The sequence shown here is derived from an EMBL/GenBank/DDBJ whole genome shotgun (WGS) entry which is preliminary data.</text>
</comment>
<organism evidence="1 2">
    <name type="scientific">Rotaria magnacalcarata</name>
    <dbReference type="NCBI Taxonomy" id="392030"/>
    <lineage>
        <taxon>Eukaryota</taxon>
        <taxon>Metazoa</taxon>
        <taxon>Spiralia</taxon>
        <taxon>Gnathifera</taxon>
        <taxon>Rotifera</taxon>
        <taxon>Eurotatoria</taxon>
        <taxon>Bdelloidea</taxon>
        <taxon>Philodinida</taxon>
        <taxon>Philodinidae</taxon>
        <taxon>Rotaria</taxon>
    </lineage>
</organism>
<sequence length="42" mass="4540">MSNLCRLVQRTTSSIIYVSRMSAHNIPAGTPVKVPEAPGGYH</sequence>
<gene>
    <name evidence="1" type="ORF">OVN521_LOCUS40225</name>
</gene>